<proteinExistence type="predicted"/>
<name>A6J5P4_RAT</name>
<evidence type="ECO:0000313" key="3">
    <source>
        <dbReference type="EMBL" id="EDM00895.1"/>
    </source>
</evidence>
<feature type="region of interest" description="Disordered" evidence="1">
    <location>
        <begin position="39"/>
        <end position="82"/>
    </location>
</feature>
<accession>A6J5P4</accession>
<feature type="transmembrane region" description="Helical" evidence="2">
    <location>
        <begin position="12"/>
        <end position="32"/>
    </location>
</feature>
<dbReference type="EMBL" id="CH473976">
    <property type="protein sequence ID" value="EDM00895.1"/>
    <property type="molecule type" value="Genomic_DNA"/>
</dbReference>
<dbReference type="Proteomes" id="UP000234681">
    <property type="component" value="Chromosome 2"/>
</dbReference>
<keyword evidence="2" id="KW-1133">Transmembrane helix</keyword>
<sequence length="102" mass="10671">MAKKKFSALEISLIVLFIIVTAIAIALVAVLATKVPAVEEIKSPTPTSNSTPTSTPTSTSIPTSTSTPSPGKCPPEQGEPINERINCIPEQHPTKVCQKCSG</sequence>
<evidence type="ECO:0000313" key="4">
    <source>
        <dbReference type="Proteomes" id="UP000234681"/>
    </source>
</evidence>
<gene>
    <name evidence="3" type="ORF">rCG_62541</name>
</gene>
<evidence type="ECO:0000256" key="2">
    <source>
        <dbReference type="SAM" id="Phobius"/>
    </source>
</evidence>
<reference evidence="3 4" key="1">
    <citation type="submission" date="2005-09" db="EMBL/GenBank/DDBJ databases">
        <authorList>
            <person name="Mural R.J."/>
            <person name="Li P.W."/>
            <person name="Adams M.D."/>
            <person name="Amanatides P.G."/>
            <person name="Baden-Tillson H."/>
            <person name="Barnstead M."/>
            <person name="Chin S.H."/>
            <person name="Dew I."/>
            <person name="Evans C.A."/>
            <person name="Ferriera S."/>
            <person name="Flanigan M."/>
            <person name="Fosler C."/>
            <person name="Glodek A."/>
            <person name="Gu Z."/>
            <person name="Holt R.A."/>
            <person name="Jennings D."/>
            <person name="Kraft C.L."/>
            <person name="Lu F."/>
            <person name="Nguyen T."/>
            <person name="Nusskern D.R."/>
            <person name="Pfannkoch C.M."/>
            <person name="Sitter C."/>
            <person name="Sutton G.G."/>
            <person name="Venter J.C."/>
            <person name="Wang Z."/>
            <person name="Woodage T."/>
            <person name="Zheng X.H."/>
            <person name="Zhong F."/>
        </authorList>
    </citation>
    <scope>NUCLEOTIDE SEQUENCE [LARGE SCALE GENOMIC DNA]</scope>
    <source>
        <strain>BN</strain>
        <strain evidence="4">Sprague-Dawley</strain>
    </source>
</reference>
<evidence type="ECO:0000256" key="1">
    <source>
        <dbReference type="SAM" id="MobiDB-lite"/>
    </source>
</evidence>
<keyword evidence="2" id="KW-0472">Membrane</keyword>
<protein>
    <submittedName>
        <fullName evidence="3">RCG62541, isoform CRA_a</fullName>
    </submittedName>
</protein>
<dbReference type="AlphaFoldDB" id="A6J5P4"/>
<feature type="compositionally biased region" description="Low complexity" evidence="1">
    <location>
        <begin position="43"/>
        <end position="70"/>
    </location>
</feature>
<organism evidence="3 4">
    <name type="scientific">Rattus norvegicus</name>
    <name type="common">Rat</name>
    <dbReference type="NCBI Taxonomy" id="10116"/>
    <lineage>
        <taxon>Eukaryota</taxon>
        <taxon>Metazoa</taxon>
        <taxon>Chordata</taxon>
        <taxon>Craniata</taxon>
        <taxon>Vertebrata</taxon>
        <taxon>Euteleostomi</taxon>
        <taxon>Mammalia</taxon>
        <taxon>Eutheria</taxon>
        <taxon>Euarchontoglires</taxon>
        <taxon>Glires</taxon>
        <taxon>Rodentia</taxon>
        <taxon>Myomorpha</taxon>
        <taxon>Muroidea</taxon>
        <taxon>Muridae</taxon>
        <taxon>Murinae</taxon>
        <taxon>Rattus</taxon>
    </lineage>
</organism>
<keyword evidence="2" id="KW-0812">Transmembrane</keyword>